<feature type="transmembrane region" description="Helical" evidence="1">
    <location>
        <begin position="198"/>
        <end position="215"/>
    </location>
</feature>
<sequence length="222" mass="25297">MNRKTGIIFTLLGIFILLAGFSLRSFIYQQEFILKNDVHLRVTSFLYDNGLLDSNISDSYIAHYYFSKNVLSIFNAKGHKLRGLTLYPKDFSHLRTIKTIVVDSLFINFYASEQYEQEIRDILVQFDPKSYPINPEAIKLALLKNACANFGPILAFIKEHGVIGIPRLFIGGFNSAIRIPAVLLIYKSPTMQEFFQSLTLPVIGLIMTAIGLFSLHRHSQTR</sequence>
<evidence type="ECO:0000256" key="1">
    <source>
        <dbReference type="SAM" id="Phobius"/>
    </source>
</evidence>
<dbReference type="AlphaFoldDB" id="A0A4R2K357"/>
<keyword evidence="1" id="KW-0812">Transmembrane</keyword>
<dbReference type="Proteomes" id="UP000294886">
    <property type="component" value="Unassembled WGS sequence"/>
</dbReference>
<comment type="caution">
    <text evidence="2">The sequence shown here is derived from an EMBL/GenBank/DDBJ whole genome shotgun (WGS) entry which is preliminary data.</text>
</comment>
<dbReference type="RefSeq" id="WP_132039781.1">
    <property type="nucleotide sequence ID" value="NZ_SLWU01000012.1"/>
</dbReference>
<reference evidence="2 3" key="1">
    <citation type="submission" date="2019-03" db="EMBL/GenBank/DDBJ databases">
        <title>Genomic Encyclopedia of Type Strains, Phase IV (KMG-IV): sequencing the most valuable type-strain genomes for metagenomic binning, comparative biology and taxonomic classification.</title>
        <authorList>
            <person name="Goeker M."/>
        </authorList>
    </citation>
    <scope>NUCLEOTIDE SEQUENCE [LARGE SCALE GENOMIC DNA]</scope>
    <source>
        <strain evidence="2 3">DSM 13054</strain>
    </source>
</reference>
<evidence type="ECO:0000313" key="2">
    <source>
        <dbReference type="EMBL" id="TCO64226.1"/>
    </source>
</evidence>
<accession>A0A4R2K357</accession>
<dbReference type="EMBL" id="SLWU01000012">
    <property type="protein sequence ID" value="TCO64226.1"/>
    <property type="molecule type" value="Genomic_DNA"/>
</dbReference>
<name>A0A4R2K357_9THEO</name>
<gene>
    <name evidence="2" type="ORF">EV203_11268</name>
</gene>
<feature type="transmembrane region" description="Helical" evidence="1">
    <location>
        <begin position="6"/>
        <end position="27"/>
    </location>
</feature>
<evidence type="ECO:0000313" key="3">
    <source>
        <dbReference type="Proteomes" id="UP000294886"/>
    </source>
</evidence>
<protein>
    <submittedName>
        <fullName evidence="2">Uncharacterized protein</fullName>
    </submittedName>
</protein>
<organism evidence="2 3">
    <name type="scientific">Caldanaerobacter subterraneus</name>
    <dbReference type="NCBI Taxonomy" id="911092"/>
    <lineage>
        <taxon>Bacteria</taxon>
        <taxon>Bacillati</taxon>
        <taxon>Bacillota</taxon>
        <taxon>Clostridia</taxon>
        <taxon>Thermoanaerobacterales</taxon>
        <taxon>Thermoanaerobacteraceae</taxon>
        <taxon>Caldanaerobacter</taxon>
    </lineage>
</organism>
<proteinExistence type="predicted"/>
<keyword evidence="1" id="KW-1133">Transmembrane helix</keyword>
<keyword evidence="1" id="KW-0472">Membrane</keyword>